<comment type="caution">
    <text evidence="1">The sequence shown here is derived from an EMBL/GenBank/DDBJ whole genome shotgun (WGS) entry which is preliminary data.</text>
</comment>
<sequence length="259" mass="30249">MRICSRIRDPRVAFFENDQDIAYFKKIPESLPENLTRIEKVSRDELWAFALRDIIAAIFTQPRYPKYYPDTVVPEYSCVMHAKYELVQQVAMENAFRNRYIASLDIGLFRDMSDNGSAFTMHLPSYFDDAKVAYTEVTARLSSLAKKCIFKHCINWLCGCFFLALRSVMHRWVNEYMHATDTFVQRIYMCSDQQVLYAMANGKAKYSVVAIQTYKGDGKHDKWFALCAARATNMILCARNKYDIVTDGKHQSVWHCRRE</sequence>
<dbReference type="AlphaFoldDB" id="A0AAD9K4C3"/>
<accession>A0AAD9K4C3</accession>
<dbReference type="Pfam" id="PF09612">
    <property type="entry name" value="HtrL_YibB"/>
    <property type="match status" value="1"/>
</dbReference>
<proteinExistence type="predicted"/>
<dbReference type="EMBL" id="JAODUO010001442">
    <property type="protein sequence ID" value="KAK2163873.1"/>
    <property type="molecule type" value="Genomic_DNA"/>
</dbReference>
<evidence type="ECO:0000313" key="1">
    <source>
        <dbReference type="EMBL" id="KAK2163873.1"/>
    </source>
</evidence>
<protein>
    <submittedName>
        <fullName evidence="1">Uncharacterized protein</fullName>
    </submittedName>
</protein>
<dbReference type="Proteomes" id="UP001209878">
    <property type="component" value="Unassembled WGS sequence"/>
</dbReference>
<evidence type="ECO:0000313" key="2">
    <source>
        <dbReference type="Proteomes" id="UP001209878"/>
    </source>
</evidence>
<dbReference type="InterPro" id="IPR011735">
    <property type="entry name" value="WlaTC/HtrL_glycosyltransf"/>
</dbReference>
<organism evidence="1 2">
    <name type="scientific">Ridgeia piscesae</name>
    <name type="common">Tubeworm</name>
    <dbReference type="NCBI Taxonomy" id="27915"/>
    <lineage>
        <taxon>Eukaryota</taxon>
        <taxon>Metazoa</taxon>
        <taxon>Spiralia</taxon>
        <taxon>Lophotrochozoa</taxon>
        <taxon>Annelida</taxon>
        <taxon>Polychaeta</taxon>
        <taxon>Sedentaria</taxon>
        <taxon>Canalipalpata</taxon>
        <taxon>Sabellida</taxon>
        <taxon>Siboglinidae</taxon>
        <taxon>Ridgeia</taxon>
    </lineage>
</organism>
<reference evidence="1" key="1">
    <citation type="journal article" date="2023" name="Mol. Biol. Evol.">
        <title>Third-Generation Sequencing Reveals the Adaptive Role of the Epigenome in Three Deep-Sea Polychaetes.</title>
        <authorList>
            <person name="Perez M."/>
            <person name="Aroh O."/>
            <person name="Sun Y."/>
            <person name="Lan Y."/>
            <person name="Juniper S.K."/>
            <person name="Young C.R."/>
            <person name="Angers B."/>
            <person name="Qian P.Y."/>
        </authorList>
    </citation>
    <scope>NUCLEOTIDE SEQUENCE</scope>
    <source>
        <strain evidence="1">R07B-5</strain>
    </source>
</reference>
<keyword evidence="2" id="KW-1185">Reference proteome</keyword>
<name>A0AAD9K4C3_RIDPI</name>
<gene>
    <name evidence="1" type="ORF">NP493_1445g00022</name>
</gene>